<reference evidence="2 3" key="1">
    <citation type="journal article" date="2015" name="Proc. Natl. Acad. Sci. U.S.A.">
        <title>The resurrection genome of Boea hygrometrica: A blueprint for survival of dehydration.</title>
        <authorList>
            <person name="Xiao L."/>
            <person name="Yang G."/>
            <person name="Zhang L."/>
            <person name="Yang X."/>
            <person name="Zhao S."/>
            <person name="Ji Z."/>
            <person name="Zhou Q."/>
            <person name="Hu M."/>
            <person name="Wang Y."/>
            <person name="Chen M."/>
            <person name="Xu Y."/>
            <person name="Jin H."/>
            <person name="Xiao X."/>
            <person name="Hu G."/>
            <person name="Bao F."/>
            <person name="Hu Y."/>
            <person name="Wan P."/>
            <person name="Li L."/>
            <person name="Deng X."/>
            <person name="Kuang T."/>
            <person name="Xiang C."/>
            <person name="Zhu J.K."/>
            <person name="Oliver M.J."/>
            <person name="He Y."/>
        </authorList>
    </citation>
    <scope>NUCLEOTIDE SEQUENCE [LARGE SCALE GENOMIC DNA]</scope>
    <source>
        <strain evidence="3">cv. XS01</strain>
    </source>
</reference>
<dbReference type="CDD" id="cd04902">
    <property type="entry name" value="ACT_3PGDH-xct"/>
    <property type="match status" value="1"/>
</dbReference>
<dbReference type="SUPFAM" id="SSF143548">
    <property type="entry name" value="Serine metabolism enzymes domain"/>
    <property type="match status" value="1"/>
</dbReference>
<dbReference type="AlphaFoldDB" id="A0A2Z6ZUK1"/>
<dbReference type="OrthoDB" id="1906626at2759"/>
<feature type="domain" description="ACT" evidence="1">
    <location>
        <begin position="46"/>
        <end position="119"/>
    </location>
</feature>
<sequence>MNLITVTIQTSNGVDTQIAGTLLNGYGDRIVQIDKFPVDIAPEGHLIVISHTDKPGIIGNVGTLLGRNDVNIASMQVGRQVVGGEAIMVLTVDKAVPEQVLGELTKLPELKTAKEIVLG</sequence>
<keyword evidence="3" id="KW-1185">Reference proteome</keyword>
<organism evidence="2 3">
    <name type="scientific">Dorcoceras hygrometricum</name>
    <dbReference type="NCBI Taxonomy" id="472368"/>
    <lineage>
        <taxon>Eukaryota</taxon>
        <taxon>Viridiplantae</taxon>
        <taxon>Streptophyta</taxon>
        <taxon>Embryophyta</taxon>
        <taxon>Tracheophyta</taxon>
        <taxon>Spermatophyta</taxon>
        <taxon>Magnoliopsida</taxon>
        <taxon>eudicotyledons</taxon>
        <taxon>Gunneridae</taxon>
        <taxon>Pentapetalae</taxon>
        <taxon>asterids</taxon>
        <taxon>lamiids</taxon>
        <taxon>Lamiales</taxon>
        <taxon>Gesneriaceae</taxon>
        <taxon>Didymocarpoideae</taxon>
        <taxon>Trichosporeae</taxon>
        <taxon>Loxocarpinae</taxon>
        <taxon>Dorcoceras</taxon>
    </lineage>
</organism>
<evidence type="ECO:0000313" key="2">
    <source>
        <dbReference type="EMBL" id="KZT76956.1"/>
    </source>
</evidence>
<dbReference type="EMBL" id="KV079692">
    <property type="protein sequence ID" value="KZT76956.1"/>
    <property type="molecule type" value="Genomic_DNA"/>
</dbReference>
<dbReference type="Gene3D" id="3.30.1330.90">
    <property type="entry name" value="D-3-phosphoglycerate dehydrogenase, domain 3"/>
    <property type="match status" value="1"/>
</dbReference>
<accession>A0A2Z6ZUK1</accession>
<dbReference type="Pfam" id="PF01842">
    <property type="entry name" value="ACT"/>
    <property type="match status" value="1"/>
</dbReference>
<dbReference type="FunFam" id="3.30.70.260:FF:000008">
    <property type="entry name" value="D-3-phosphoglycerate dehydrogenase, chloroplastic"/>
    <property type="match status" value="1"/>
</dbReference>
<dbReference type="Gene3D" id="3.30.70.260">
    <property type="match status" value="1"/>
</dbReference>
<dbReference type="Proteomes" id="UP000250235">
    <property type="component" value="Unassembled WGS sequence"/>
</dbReference>
<dbReference type="InterPro" id="IPR045865">
    <property type="entry name" value="ACT-like_dom_sf"/>
</dbReference>
<name>A0A2Z6ZUK1_9LAMI</name>
<dbReference type="PROSITE" id="PS51671">
    <property type="entry name" value="ACT"/>
    <property type="match status" value="1"/>
</dbReference>
<evidence type="ECO:0000313" key="3">
    <source>
        <dbReference type="Proteomes" id="UP000250235"/>
    </source>
</evidence>
<protein>
    <recommendedName>
        <fullName evidence="1">ACT domain-containing protein</fullName>
    </recommendedName>
</protein>
<dbReference type="InterPro" id="IPR029009">
    <property type="entry name" value="ASB_dom_sf"/>
</dbReference>
<dbReference type="InterPro" id="IPR002912">
    <property type="entry name" value="ACT_dom"/>
</dbReference>
<proteinExistence type="predicted"/>
<gene>
    <name evidence="2" type="ORF">F511_46019</name>
</gene>
<dbReference type="SUPFAM" id="SSF55021">
    <property type="entry name" value="ACT-like"/>
    <property type="match status" value="1"/>
</dbReference>
<evidence type="ECO:0000259" key="1">
    <source>
        <dbReference type="PROSITE" id="PS51671"/>
    </source>
</evidence>